<dbReference type="PANTHER" id="PTHR16305:SF35">
    <property type="entry name" value="TRANSCRIPTIONAL ACTIVATOR DOMAIN"/>
    <property type="match status" value="1"/>
</dbReference>
<dbReference type="CDD" id="cd06170">
    <property type="entry name" value="LuxR_C_like"/>
    <property type="match status" value="1"/>
</dbReference>
<feature type="domain" description="HTH luxR-type" evidence="3">
    <location>
        <begin position="853"/>
        <end position="920"/>
    </location>
</feature>
<comment type="caution">
    <text evidence="4">The sequence shown here is derived from an EMBL/GenBank/DDBJ whole genome shotgun (WGS) entry which is preliminary data.</text>
</comment>
<proteinExistence type="predicted"/>
<reference evidence="4 5" key="1">
    <citation type="submission" date="2020-08" db="EMBL/GenBank/DDBJ databases">
        <title>Genomic Encyclopedia of Type Strains, Phase IV (KMG-IV): sequencing the most valuable type-strain genomes for metagenomic binning, comparative biology and taxonomic classification.</title>
        <authorList>
            <person name="Goeker M."/>
        </authorList>
    </citation>
    <scope>NUCLEOTIDE SEQUENCE [LARGE SCALE GENOMIC DNA]</scope>
    <source>
        <strain evidence="4 5">DSM 45615</strain>
    </source>
</reference>
<accession>A0A840PA79</accession>
<dbReference type="GO" id="GO:0004016">
    <property type="term" value="F:adenylate cyclase activity"/>
    <property type="evidence" value="ECO:0007669"/>
    <property type="project" value="TreeGrafter"/>
</dbReference>
<dbReference type="PROSITE" id="PS50043">
    <property type="entry name" value="HTH_LUXR_2"/>
    <property type="match status" value="1"/>
</dbReference>
<keyword evidence="5" id="KW-1185">Reference proteome</keyword>
<dbReference type="InterPro" id="IPR036388">
    <property type="entry name" value="WH-like_DNA-bd_sf"/>
</dbReference>
<dbReference type="GO" id="GO:0005524">
    <property type="term" value="F:ATP binding"/>
    <property type="evidence" value="ECO:0007669"/>
    <property type="project" value="UniProtKB-KW"/>
</dbReference>
<dbReference type="SUPFAM" id="SSF46894">
    <property type="entry name" value="C-terminal effector domain of the bipartite response regulators"/>
    <property type="match status" value="1"/>
</dbReference>
<sequence>MTRNGCPINADHTIFGRDEELQRIGRLFDQVHRGRGGALVIRGEAGVGKSALLREARRRAGQGLTFLVTAGVESEIRLAFSGLHQLLAPVLDSLDLLPEEQAQALRCALGLRRGQTTELLVCAAFTALLRRLSEAGPVVVVADDAHALDRASTAVLLFAARRLTGTGAGMLIAVQDPGEAELETADLAEIRLHGLDAEVVARLAQAAGWEVDRPTIDVLTQATGGNPLALTTLARAGDWERLVPVSLLTGTVPLDATLRAMFVRRLGSLPEQAHDALLVAAAEESGRVSVVLAATAGLGAPQDALDAAERAGLIDVFGHELRFRHPLIRSAAYQSASAGRRRAAHAALASVLAARGENGRARRHRALAAVDPDDALAAELERDAHEMTARGGMAATASTLHQAALLSSQPAERVRRLTLAAYAAWKSGHDRYARSLLAAADRSLADPGTEQEMVRLRGLVEFYSGDQVTAYDYATRTAAELAGKSADHAAEMLFIALETAVYTDRLPWAAAAADRLAELPGGYQRYGLLLAAAVRGLPDPATADPWWVFDRAPAAIHPSNAHSWLYAMAINWRGPDPSQAREFGLVACDHLMDAGMRAIIAIPLCWLAELEYRLGLWAEAEEHAMQAYEVAGEVNQRPRAADAAAMLALLAAARGGRADCGRHARRALELAAPVRNRLAAAQATWALGLRDLAHGRPESAAATLRSLHLAGSARHHEQVSALAIGDTVEAHVRAGLTGEAARLATEHERRTATTGTPLARACLHRCRALLAGDIDRADEDFRAALSIPGADHRPFEYARTALLHGQWLRRHRRVRDARVSLRQALEQFERLGARPWAAQARAELRSCGGEPAPVARGAALTPQEWQVARLAAQGLTNKEIGARLFLGVRTVSHHLYKIFPKLGISSRSQLRGLDLFEEDDR</sequence>
<protein>
    <submittedName>
        <fullName evidence="4">DNA-binding CsgD family transcriptional regulator</fullName>
    </submittedName>
</protein>
<evidence type="ECO:0000259" key="3">
    <source>
        <dbReference type="PROSITE" id="PS50043"/>
    </source>
</evidence>
<dbReference type="GO" id="GO:0006355">
    <property type="term" value="P:regulation of DNA-templated transcription"/>
    <property type="evidence" value="ECO:0007669"/>
    <property type="project" value="InterPro"/>
</dbReference>
<dbReference type="Pfam" id="PF13191">
    <property type="entry name" value="AAA_16"/>
    <property type="match status" value="1"/>
</dbReference>
<dbReference type="Gene3D" id="1.10.10.10">
    <property type="entry name" value="Winged helix-like DNA-binding domain superfamily/Winged helix DNA-binding domain"/>
    <property type="match status" value="1"/>
</dbReference>
<dbReference type="GO" id="GO:0005737">
    <property type="term" value="C:cytoplasm"/>
    <property type="evidence" value="ECO:0007669"/>
    <property type="project" value="TreeGrafter"/>
</dbReference>
<evidence type="ECO:0000313" key="5">
    <source>
        <dbReference type="Proteomes" id="UP000578449"/>
    </source>
</evidence>
<dbReference type="InterPro" id="IPR016032">
    <property type="entry name" value="Sig_transdc_resp-reg_C-effctor"/>
</dbReference>
<dbReference type="SUPFAM" id="SSF48452">
    <property type="entry name" value="TPR-like"/>
    <property type="match status" value="1"/>
</dbReference>
<dbReference type="AlphaFoldDB" id="A0A840PA79"/>
<dbReference type="Gene3D" id="3.40.50.300">
    <property type="entry name" value="P-loop containing nucleotide triphosphate hydrolases"/>
    <property type="match status" value="1"/>
</dbReference>
<dbReference type="SMART" id="SM00421">
    <property type="entry name" value="HTH_LUXR"/>
    <property type="match status" value="1"/>
</dbReference>
<dbReference type="Pfam" id="PF00196">
    <property type="entry name" value="GerE"/>
    <property type="match status" value="1"/>
</dbReference>
<dbReference type="InterPro" id="IPR027417">
    <property type="entry name" value="P-loop_NTPase"/>
</dbReference>
<dbReference type="InterPro" id="IPR041664">
    <property type="entry name" value="AAA_16"/>
</dbReference>
<name>A0A840PA79_9ACTN</name>
<keyword evidence="2" id="KW-0067">ATP-binding</keyword>
<dbReference type="InterPro" id="IPR011990">
    <property type="entry name" value="TPR-like_helical_dom_sf"/>
</dbReference>
<keyword evidence="4" id="KW-0238">DNA-binding</keyword>
<dbReference type="PRINTS" id="PR00038">
    <property type="entry name" value="HTHLUXR"/>
</dbReference>
<dbReference type="EMBL" id="JACHGN010000005">
    <property type="protein sequence ID" value="MBB5132905.1"/>
    <property type="molecule type" value="Genomic_DNA"/>
</dbReference>
<dbReference type="SUPFAM" id="SSF52540">
    <property type="entry name" value="P-loop containing nucleoside triphosphate hydrolases"/>
    <property type="match status" value="1"/>
</dbReference>
<evidence type="ECO:0000256" key="2">
    <source>
        <dbReference type="ARBA" id="ARBA00022840"/>
    </source>
</evidence>
<dbReference type="PANTHER" id="PTHR16305">
    <property type="entry name" value="TESTICULAR SOLUBLE ADENYLYL CYCLASE"/>
    <property type="match status" value="1"/>
</dbReference>
<organism evidence="4 5">
    <name type="scientific">Thermocatellispora tengchongensis</name>
    <dbReference type="NCBI Taxonomy" id="1073253"/>
    <lineage>
        <taxon>Bacteria</taxon>
        <taxon>Bacillati</taxon>
        <taxon>Actinomycetota</taxon>
        <taxon>Actinomycetes</taxon>
        <taxon>Streptosporangiales</taxon>
        <taxon>Streptosporangiaceae</taxon>
        <taxon>Thermocatellispora</taxon>
    </lineage>
</organism>
<dbReference type="InterPro" id="IPR000792">
    <property type="entry name" value="Tscrpt_reg_LuxR_C"/>
</dbReference>
<gene>
    <name evidence="4" type="ORF">HNP84_002626</name>
</gene>
<evidence type="ECO:0000313" key="4">
    <source>
        <dbReference type="EMBL" id="MBB5132905.1"/>
    </source>
</evidence>
<dbReference type="Gene3D" id="1.25.40.10">
    <property type="entry name" value="Tetratricopeptide repeat domain"/>
    <property type="match status" value="1"/>
</dbReference>
<keyword evidence="1" id="KW-0547">Nucleotide-binding</keyword>
<evidence type="ECO:0000256" key="1">
    <source>
        <dbReference type="ARBA" id="ARBA00022741"/>
    </source>
</evidence>
<dbReference type="GO" id="GO:0003677">
    <property type="term" value="F:DNA binding"/>
    <property type="evidence" value="ECO:0007669"/>
    <property type="project" value="UniProtKB-KW"/>
</dbReference>
<dbReference type="RefSeq" id="WP_185049897.1">
    <property type="nucleotide sequence ID" value="NZ_BAABIX010000005.1"/>
</dbReference>
<dbReference type="Proteomes" id="UP000578449">
    <property type="component" value="Unassembled WGS sequence"/>
</dbReference>